<dbReference type="Gene3D" id="3.10.290.10">
    <property type="entry name" value="RNA-binding S4 domain"/>
    <property type="match status" value="1"/>
</dbReference>
<dbReference type="AlphaFoldDB" id="A0A1F6Y3Z2"/>
<proteinExistence type="inferred from homology"/>
<dbReference type="InterPro" id="IPR001412">
    <property type="entry name" value="aa-tRNA-synth_I_CS"/>
</dbReference>
<dbReference type="InterPro" id="IPR024088">
    <property type="entry name" value="Tyr-tRNA-ligase_bac-type"/>
</dbReference>
<dbReference type="EMBL" id="MFVL01000023">
    <property type="protein sequence ID" value="OGJ01097.1"/>
    <property type="molecule type" value="Genomic_DNA"/>
</dbReference>
<reference evidence="10 11" key="1">
    <citation type="journal article" date="2016" name="Nat. Commun.">
        <title>Thousands of microbial genomes shed light on interconnected biogeochemical processes in an aquifer system.</title>
        <authorList>
            <person name="Anantharaman K."/>
            <person name="Brown C.T."/>
            <person name="Hug L.A."/>
            <person name="Sharon I."/>
            <person name="Castelle C.J."/>
            <person name="Probst A.J."/>
            <person name="Thomas B.C."/>
            <person name="Singh A."/>
            <person name="Wilkins M.J."/>
            <person name="Karaoz U."/>
            <person name="Brodie E.L."/>
            <person name="Williams K.H."/>
            <person name="Hubbard S.S."/>
            <person name="Banfield J.F."/>
        </authorList>
    </citation>
    <scope>NUCLEOTIDE SEQUENCE [LARGE SCALE GENOMIC DNA]</scope>
</reference>
<evidence type="ECO:0000256" key="2">
    <source>
        <dbReference type="ARBA" id="ARBA00022598"/>
    </source>
</evidence>
<dbReference type="EC" id="6.1.1.1" evidence="1 8"/>
<evidence type="ECO:0000256" key="7">
    <source>
        <dbReference type="ARBA" id="ARBA00048248"/>
    </source>
</evidence>
<dbReference type="PROSITE" id="PS00178">
    <property type="entry name" value="AA_TRNA_LIGASE_I"/>
    <property type="match status" value="1"/>
</dbReference>
<gene>
    <name evidence="10" type="ORF">A3I23_02305</name>
</gene>
<dbReference type="InterPro" id="IPR014729">
    <property type="entry name" value="Rossmann-like_a/b/a_fold"/>
</dbReference>
<keyword evidence="6 9" id="KW-0030">Aminoacyl-tRNA synthetase</keyword>
<dbReference type="PANTHER" id="PTHR11766">
    <property type="entry name" value="TYROSYL-TRNA SYNTHETASE"/>
    <property type="match status" value="1"/>
</dbReference>
<keyword evidence="4 9" id="KW-0067">ATP-binding</keyword>
<dbReference type="SUPFAM" id="SSF55174">
    <property type="entry name" value="Alpha-L RNA-binding motif"/>
    <property type="match status" value="1"/>
</dbReference>
<comment type="caution">
    <text evidence="10">The sequence shown here is derived from an EMBL/GenBank/DDBJ whole genome shotgun (WGS) entry which is preliminary data.</text>
</comment>
<dbReference type="Gene3D" id="1.10.240.10">
    <property type="entry name" value="Tyrosyl-Transfer RNA Synthetase"/>
    <property type="match status" value="1"/>
</dbReference>
<name>A0A1F6Y3Z2_9BACT</name>
<dbReference type="GO" id="GO:0004831">
    <property type="term" value="F:tyrosine-tRNA ligase activity"/>
    <property type="evidence" value="ECO:0007669"/>
    <property type="project" value="UniProtKB-UniRule"/>
</dbReference>
<evidence type="ECO:0000256" key="1">
    <source>
        <dbReference type="ARBA" id="ARBA00013160"/>
    </source>
</evidence>
<organism evidence="10 11">
    <name type="scientific">Candidatus Nomurabacteria bacterium RIFCSPLOWO2_02_FULL_40_67</name>
    <dbReference type="NCBI Taxonomy" id="1801787"/>
    <lineage>
        <taxon>Bacteria</taxon>
        <taxon>Candidatus Nomuraibacteriota</taxon>
    </lineage>
</organism>
<evidence type="ECO:0000313" key="11">
    <source>
        <dbReference type="Proteomes" id="UP000177693"/>
    </source>
</evidence>
<dbReference type="PANTHER" id="PTHR11766:SF1">
    <property type="entry name" value="TYROSINE--TRNA LIGASE"/>
    <property type="match status" value="1"/>
</dbReference>
<evidence type="ECO:0000256" key="5">
    <source>
        <dbReference type="ARBA" id="ARBA00022917"/>
    </source>
</evidence>
<dbReference type="NCBIfam" id="TIGR00234">
    <property type="entry name" value="tyrS"/>
    <property type="match status" value="1"/>
</dbReference>
<dbReference type="Pfam" id="PF00579">
    <property type="entry name" value="tRNA-synt_1b"/>
    <property type="match status" value="1"/>
</dbReference>
<dbReference type="GO" id="GO:0005524">
    <property type="term" value="F:ATP binding"/>
    <property type="evidence" value="ECO:0007669"/>
    <property type="project" value="UniProtKB-KW"/>
</dbReference>
<dbReference type="InterPro" id="IPR036986">
    <property type="entry name" value="S4_RNA-bd_sf"/>
</dbReference>
<dbReference type="GO" id="GO:0003723">
    <property type="term" value="F:RNA binding"/>
    <property type="evidence" value="ECO:0007669"/>
    <property type="project" value="InterPro"/>
</dbReference>
<dbReference type="CDD" id="cd00805">
    <property type="entry name" value="TyrRS_core"/>
    <property type="match status" value="1"/>
</dbReference>
<dbReference type="InterPro" id="IPR002305">
    <property type="entry name" value="aa-tRNA-synth_Ic"/>
</dbReference>
<dbReference type="PRINTS" id="PR01040">
    <property type="entry name" value="TRNASYNTHTYR"/>
</dbReference>
<keyword evidence="2 9" id="KW-0436">Ligase</keyword>
<keyword evidence="3 9" id="KW-0547">Nucleotide-binding</keyword>
<comment type="similarity">
    <text evidence="9">Belongs to the class-I aminoacyl-tRNA synthetase family.</text>
</comment>
<evidence type="ECO:0000256" key="8">
    <source>
        <dbReference type="NCBIfam" id="TIGR00234"/>
    </source>
</evidence>
<dbReference type="GO" id="GO:0005829">
    <property type="term" value="C:cytosol"/>
    <property type="evidence" value="ECO:0007669"/>
    <property type="project" value="TreeGrafter"/>
</dbReference>
<keyword evidence="5 9" id="KW-0648">Protein biosynthesis</keyword>
<evidence type="ECO:0000313" key="10">
    <source>
        <dbReference type="EMBL" id="OGJ01097.1"/>
    </source>
</evidence>
<dbReference type="Proteomes" id="UP000177693">
    <property type="component" value="Unassembled WGS sequence"/>
</dbReference>
<comment type="catalytic activity">
    <reaction evidence="7">
        <text>tRNA(Tyr) + L-tyrosine + ATP = L-tyrosyl-tRNA(Tyr) + AMP + diphosphate + H(+)</text>
        <dbReference type="Rhea" id="RHEA:10220"/>
        <dbReference type="Rhea" id="RHEA-COMP:9706"/>
        <dbReference type="Rhea" id="RHEA-COMP:9707"/>
        <dbReference type="ChEBI" id="CHEBI:15378"/>
        <dbReference type="ChEBI" id="CHEBI:30616"/>
        <dbReference type="ChEBI" id="CHEBI:33019"/>
        <dbReference type="ChEBI" id="CHEBI:58315"/>
        <dbReference type="ChEBI" id="CHEBI:78442"/>
        <dbReference type="ChEBI" id="CHEBI:78536"/>
        <dbReference type="ChEBI" id="CHEBI:456215"/>
        <dbReference type="EC" id="6.1.1.1"/>
    </reaction>
</comment>
<dbReference type="InterPro" id="IPR002307">
    <property type="entry name" value="Tyr-tRNA-ligase"/>
</dbReference>
<evidence type="ECO:0000256" key="6">
    <source>
        <dbReference type="ARBA" id="ARBA00023146"/>
    </source>
</evidence>
<dbReference type="SUPFAM" id="SSF52374">
    <property type="entry name" value="Nucleotidylyl transferase"/>
    <property type="match status" value="1"/>
</dbReference>
<protein>
    <recommendedName>
        <fullName evidence="1 8">Tyrosine--tRNA ligase</fullName>
        <ecNumber evidence="1 8">6.1.1.1</ecNumber>
    </recommendedName>
</protein>
<evidence type="ECO:0000256" key="3">
    <source>
        <dbReference type="ARBA" id="ARBA00022741"/>
    </source>
</evidence>
<sequence length="398" mass="45073">MKVSQKDDKIDELLTRGVDKIYPSREKLEEILRFGKKIRLYQGFDPTGDKLHLGHMVGLRKHRQWQDLGHEVIFLIGDGTGEAGDPTGKKKTREKFFTSEELRENAKGYLEQAKKIVRFDGPNPIKILYNGEWLNKLTKTDILNIAQNFSVQQLIERDMFQERLKTGESINVREFLYPLLQAYDSVAMDVDLELGGSDQTFNMLAGRTLMRAMKGKEKFVMTTPLLSDAKDVKIGKSEGNVIGLTDPAGELFGKIMSLGDDATIPMFTLLTDVPMEEIEKFNLKKDAMALKKRVASLIVTQLHDESSAKAAEEAFSNTFQKKEIPEVMEEIKTKAGEPLSEVLVKNKVLTSKGEWRRLVLGNGVHDLEKNDTITDQNIKITENLTLKIGKKRFVKIII</sequence>
<evidence type="ECO:0000256" key="9">
    <source>
        <dbReference type="RuleBase" id="RU363036"/>
    </source>
</evidence>
<evidence type="ECO:0000256" key="4">
    <source>
        <dbReference type="ARBA" id="ARBA00022840"/>
    </source>
</evidence>
<dbReference type="Gene3D" id="3.40.50.620">
    <property type="entry name" value="HUPs"/>
    <property type="match status" value="1"/>
</dbReference>
<accession>A0A1F6Y3Z2</accession>
<dbReference type="GO" id="GO:0006437">
    <property type="term" value="P:tyrosyl-tRNA aminoacylation"/>
    <property type="evidence" value="ECO:0007669"/>
    <property type="project" value="UniProtKB-UniRule"/>
</dbReference>